<dbReference type="PANTHER" id="PTHR43570">
    <property type="entry name" value="ALDEHYDE DEHYDROGENASE"/>
    <property type="match status" value="1"/>
</dbReference>
<dbReference type="GO" id="GO:0004029">
    <property type="term" value="F:aldehyde dehydrogenase (NAD+) activity"/>
    <property type="evidence" value="ECO:0007669"/>
    <property type="project" value="TreeGrafter"/>
</dbReference>
<dbReference type="PROSITE" id="PS00687">
    <property type="entry name" value="ALDEHYDE_DEHYDR_GLU"/>
    <property type="match status" value="1"/>
</dbReference>
<dbReference type="Pfam" id="PF00171">
    <property type="entry name" value="Aldedh"/>
    <property type="match status" value="1"/>
</dbReference>
<sequence>MSKKVQNRRTNTVNTAGMNMHQRAETAVQQAAMEAILAAQKTAYGKEMCPPWQLRRDRLQRLRTLVKQHQSEIAEAISADFSYRPQEETRLLEVFPSLAGISHALSHGRSWMKPRRRRTGFWFLPARSRLLPQPLGVAGIMVPWNYPLFLAIGPLTAALAAGNRAMIKMPELTPAFAALFERLIARYFAPEEVAVINGDAAIAQGFSQLPFDHLLFTGSTKVGHEVMRAASTHLTPVTLELGGKSPALICPGDGSEAALRKAAEAILRGKCVNAGQTCIAPDYVLLPEAQRDAFIRIAGEVFSSLYPAERAGKDYAAIVSERHYQRLQHLVQDAVDQGAQAHQLGQGAMQYSPRQMTPVLLTGVQDQMTVMQEEIFGPVLPVETYRSLPEAITRINQRPRPLALYAFGRDTSEINTVLNNTISGGVTVNDTLLHIAQDDLPFGGVGPSGMGAYHAREGFDTFSKLKPVLYQSRLNLTWLAQAPYTARFEWLLKWMLR</sequence>
<keyword evidence="10" id="KW-1185">Reference proteome</keyword>
<dbReference type="InterPro" id="IPR016161">
    <property type="entry name" value="Ald_DH/histidinol_DH"/>
</dbReference>
<dbReference type="InterPro" id="IPR012394">
    <property type="entry name" value="Aldehyde_DH_NAD(P)"/>
</dbReference>
<keyword evidence="2 4" id="KW-0560">Oxidoreductase</keyword>
<feature type="active site" evidence="5 6">
    <location>
        <position position="240"/>
    </location>
</feature>
<dbReference type="EMBL" id="JAGSPN010000003">
    <property type="protein sequence ID" value="MBR7781846.1"/>
    <property type="molecule type" value="Genomic_DNA"/>
</dbReference>
<evidence type="ECO:0000313" key="10">
    <source>
        <dbReference type="Proteomes" id="UP000680067"/>
    </source>
</evidence>
<feature type="active site" evidence="5">
    <location>
        <position position="278"/>
    </location>
</feature>
<name>A0A941DPQ7_9BURK</name>
<evidence type="ECO:0000256" key="3">
    <source>
        <dbReference type="ARBA" id="ARBA00023027"/>
    </source>
</evidence>
<evidence type="ECO:0000256" key="7">
    <source>
        <dbReference type="RuleBase" id="RU003345"/>
    </source>
</evidence>
<evidence type="ECO:0000313" key="9">
    <source>
        <dbReference type="EMBL" id="MBR7781846.1"/>
    </source>
</evidence>
<dbReference type="Gene3D" id="3.40.605.10">
    <property type="entry name" value="Aldehyde Dehydrogenase, Chain A, domain 1"/>
    <property type="match status" value="1"/>
</dbReference>
<organism evidence="9 10">
    <name type="scientific">Undibacterium luofuense</name>
    <dbReference type="NCBI Taxonomy" id="2828733"/>
    <lineage>
        <taxon>Bacteria</taxon>
        <taxon>Pseudomonadati</taxon>
        <taxon>Pseudomonadota</taxon>
        <taxon>Betaproteobacteria</taxon>
        <taxon>Burkholderiales</taxon>
        <taxon>Oxalobacteraceae</taxon>
        <taxon>Undibacterium</taxon>
    </lineage>
</organism>
<dbReference type="RefSeq" id="WP_212687180.1">
    <property type="nucleotide sequence ID" value="NZ_JAGSPN010000003.1"/>
</dbReference>
<keyword evidence="3" id="KW-0520">NAD</keyword>
<evidence type="ECO:0000256" key="4">
    <source>
        <dbReference type="PIRNR" id="PIRNR036492"/>
    </source>
</evidence>
<dbReference type="PIRSF" id="PIRSF036492">
    <property type="entry name" value="ALDH"/>
    <property type="match status" value="1"/>
</dbReference>
<dbReference type="Gene3D" id="3.40.309.10">
    <property type="entry name" value="Aldehyde Dehydrogenase, Chain A, domain 2"/>
    <property type="match status" value="1"/>
</dbReference>
<feature type="domain" description="Aldehyde dehydrogenase" evidence="8">
    <location>
        <begin position="9"/>
        <end position="467"/>
    </location>
</feature>
<dbReference type="InterPro" id="IPR015590">
    <property type="entry name" value="Aldehyde_DH_dom"/>
</dbReference>
<gene>
    <name evidence="9" type="ORF">KDM89_06815</name>
</gene>
<evidence type="ECO:0000256" key="6">
    <source>
        <dbReference type="PROSITE-ProRule" id="PRU10007"/>
    </source>
</evidence>
<dbReference type="AlphaFoldDB" id="A0A941DPQ7"/>
<evidence type="ECO:0000256" key="2">
    <source>
        <dbReference type="ARBA" id="ARBA00023002"/>
    </source>
</evidence>
<reference evidence="9" key="1">
    <citation type="submission" date="2021-04" db="EMBL/GenBank/DDBJ databases">
        <title>novel species isolated from subtropical streams in China.</title>
        <authorList>
            <person name="Lu H."/>
        </authorList>
    </citation>
    <scope>NUCLEOTIDE SEQUENCE</scope>
    <source>
        <strain evidence="9">LFS511W</strain>
    </source>
</reference>
<comment type="caution">
    <text evidence="9">The sequence shown here is derived from an EMBL/GenBank/DDBJ whole genome shotgun (WGS) entry which is preliminary data.</text>
</comment>
<dbReference type="GO" id="GO:0006081">
    <property type="term" value="P:aldehyde metabolic process"/>
    <property type="evidence" value="ECO:0007669"/>
    <property type="project" value="InterPro"/>
</dbReference>
<dbReference type="Proteomes" id="UP000680067">
    <property type="component" value="Unassembled WGS sequence"/>
</dbReference>
<dbReference type="CDD" id="cd07133">
    <property type="entry name" value="ALDH_CALDH_CalB"/>
    <property type="match status" value="1"/>
</dbReference>
<evidence type="ECO:0000256" key="5">
    <source>
        <dbReference type="PIRSR" id="PIRSR036492-1"/>
    </source>
</evidence>
<dbReference type="InterPro" id="IPR029510">
    <property type="entry name" value="Ald_DH_CS_GLU"/>
</dbReference>
<accession>A0A941DPQ7</accession>
<dbReference type="PANTHER" id="PTHR43570:SF20">
    <property type="entry name" value="ALDEHYDE DEHYDROGENASE ALDX-RELATED"/>
    <property type="match status" value="1"/>
</dbReference>
<evidence type="ECO:0000256" key="1">
    <source>
        <dbReference type="ARBA" id="ARBA00009986"/>
    </source>
</evidence>
<dbReference type="InterPro" id="IPR016162">
    <property type="entry name" value="Ald_DH_N"/>
</dbReference>
<dbReference type="GO" id="GO:0005737">
    <property type="term" value="C:cytoplasm"/>
    <property type="evidence" value="ECO:0007669"/>
    <property type="project" value="TreeGrafter"/>
</dbReference>
<protein>
    <recommendedName>
        <fullName evidence="4">Aldehyde dehydrogenase</fullName>
    </recommendedName>
</protein>
<dbReference type="SUPFAM" id="SSF53720">
    <property type="entry name" value="ALDH-like"/>
    <property type="match status" value="1"/>
</dbReference>
<dbReference type="InterPro" id="IPR016163">
    <property type="entry name" value="Ald_DH_C"/>
</dbReference>
<evidence type="ECO:0000259" key="8">
    <source>
        <dbReference type="Pfam" id="PF00171"/>
    </source>
</evidence>
<comment type="similarity">
    <text evidence="1 4 7">Belongs to the aldehyde dehydrogenase family.</text>
</comment>
<proteinExistence type="inferred from homology"/>